<sequence length="114" mass="13368">MYPLSCFLNVRVMLLSVFLTHVKMLINVMSGLSYKQKGKKEKKHKKKRDKKVKREKESSGGPVQISKFLKDKKKSDKYSMISGKKIKMKVKKTKKDKQRDKNRAELLEFLNSAF</sequence>
<feature type="compositionally biased region" description="Basic residues" evidence="1">
    <location>
        <begin position="36"/>
        <end position="51"/>
    </location>
</feature>
<dbReference type="Ensembl" id="ENSLOCT00000020226.1">
    <property type="protein sequence ID" value="ENSLOCP00000020193.1"/>
    <property type="gene ID" value="ENSLOCG00000016352.1"/>
</dbReference>
<reference evidence="3" key="2">
    <citation type="submission" date="2025-08" db="UniProtKB">
        <authorList>
            <consortium name="Ensembl"/>
        </authorList>
    </citation>
    <scope>IDENTIFICATION</scope>
</reference>
<keyword evidence="4" id="KW-1185">Reference proteome</keyword>
<dbReference type="OMA" id="GCLAVWF"/>
<dbReference type="EMBL" id="AHAT01015688">
    <property type="status" value="NOT_ANNOTATED_CDS"/>
    <property type="molecule type" value="Genomic_DNA"/>
</dbReference>
<proteinExistence type="predicted"/>
<dbReference type="PANTHER" id="PTHR35760">
    <property type="entry name" value="SI:CH211-22I13.2"/>
    <property type="match status" value="1"/>
</dbReference>
<dbReference type="AlphaFoldDB" id="W5NHT4"/>
<feature type="region of interest" description="Disordered" evidence="1">
    <location>
        <begin position="35"/>
        <end position="76"/>
    </location>
</feature>
<evidence type="ECO:0000256" key="1">
    <source>
        <dbReference type="SAM" id="MobiDB-lite"/>
    </source>
</evidence>
<keyword evidence="2" id="KW-1133">Transmembrane helix</keyword>
<protein>
    <submittedName>
        <fullName evidence="3">Si:ch211-22i13.2</fullName>
    </submittedName>
</protein>
<dbReference type="GeneTree" id="ENSGT00730000112900"/>
<keyword evidence="2" id="KW-0472">Membrane</keyword>
<feature type="transmembrane region" description="Helical" evidence="2">
    <location>
        <begin position="12"/>
        <end position="34"/>
    </location>
</feature>
<dbReference type="HOGENOM" id="CLU_2120288_0_0_1"/>
<dbReference type="Bgee" id="ENSLOCG00000016352">
    <property type="expression patterns" value="Expressed in larva and 13 other cell types or tissues"/>
</dbReference>
<dbReference type="PANTHER" id="PTHR35760:SF1">
    <property type="entry name" value="SI:CH211-22I13.2"/>
    <property type="match status" value="1"/>
</dbReference>
<reference evidence="3" key="3">
    <citation type="submission" date="2025-09" db="UniProtKB">
        <authorList>
            <consortium name="Ensembl"/>
        </authorList>
    </citation>
    <scope>IDENTIFICATION</scope>
</reference>
<reference evidence="4" key="1">
    <citation type="submission" date="2011-12" db="EMBL/GenBank/DDBJ databases">
        <title>The Draft Genome of Lepisosteus oculatus.</title>
        <authorList>
            <consortium name="The Broad Institute Genome Assembly &amp; Analysis Group"/>
            <consortium name="Computational R&amp;D Group"/>
            <consortium name="and Sequencing Platform"/>
            <person name="Di Palma F."/>
            <person name="Alfoldi J."/>
            <person name="Johnson J."/>
            <person name="Berlin A."/>
            <person name="Gnerre S."/>
            <person name="Jaffe D."/>
            <person name="MacCallum I."/>
            <person name="Young S."/>
            <person name="Walker B.J."/>
            <person name="Lander E.S."/>
            <person name="Lindblad-Toh K."/>
        </authorList>
    </citation>
    <scope>NUCLEOTIDE SEQUENCE [LARGE SCALE GENOMIC DNA]</scope>
</reference>
<name>W5NHT4_LEPOC</name>
<dbReference type="InParanoid" id="W5NHT4"/>
<dbReference type="eggNOG" id="ENOG502RZ3G">
    <property type="taxonomic scope" value="Eukaryota"/>
</dbReference>
<dbReference type="STRING" id="7918.ENSLOCP00000020193"/>
<evidence type="ECO:0000313" key="3">
    <source>
        <dbReference type="Ensembl" id="ENSLOCP00000020193.1"/>
    </source>
</evidence>
<dbReference type="Proteomes" id="UP000018468">
    <property type="component" value="Linkage group LG1"/>
</dbReference>
<evidence type="ECO:0000313" key="4">
    <source>
        <dbReference type="Proteomes" id="UP000018468"/>
    </source>
</evidence>
<accession>W5NHT4</accession>
<organism evidence="3 4">
    <name type="scientific">Lepisosteus oculatus</name>
    <name type="common">Spotted gar</name>
    <dbReference type="NCBI Taxonomy" id="7918"/>
    <lineage>
        <taxon>Eukaryota</taxon>
        <taxon>Metazoa</taxon>
        <taxon>Chordata</taxon>
        <taxon>Craniata</taxon>
        <taxon>Vertebrata</taxon>
        <taxon>Euteleostomi</taxon>
        <taxon>Actinopterygii</taxon>
        <taxon>Neopterygii</taxon>
        <taxon>Holostei</taxon>
        <taxon>Semionotiformes</taxon>
        <taxon>Lepisosteidae</taxon>
        <taxon>Lepisosteus</taxon>
    </lineage>
</organism>
<keyword evidence="2" id="KW-0812">Transmembrane</keyword>
<evidence type="ECO:0000256" key="2">
    <source>
        <dbReference type="SAM" id="Phobius"/>
    </source>
</evidence>